<protein>
    <submittedName>
        <fullName evidence="2">Uncharacterized protein</fullName>
    </submittedName>
</protein>
<dbReference type="Proteomes" id="UP000005324">
    <property type="component" value="Unassembled WGS sequence"/>
</dbReference>
<organism evidence="2 3">
    <name type="scientific">Pseudoroseomonas cervicalis ATCC 49957</name>
    <dbReference type="NCBI Taxonomy" id="525371"/>
    <lineage>
        <taxon>Bacteria</taxon>
        <taxon>Pseudomonadati</taxon>
        <taxon>Pseudomonadota</taxon>
        <taxon>Alphaproteobacteria</taxon>
        <taxon>Acetobacterales</taxon>
        <taxon>Roseomonadaceae</taxon>
        <taxon>Roseomonas</taxon>
    </lineage>
</organism>
<reference evidence="2 3" key="1">
    <citation type="submission" date="2010-04" db="EMBL/GenBank/DDBJ databases">
        <authorList>
            <person name="Qin X."/>
            <person name="Bachman B."/>
            <person name="Battles P."/>
            <person name="Bell A."/>
            <person name="Bess C."/>
            <person name="Bickham C."/>
            <person name="Chaboub L."/>
            <person name="Chen D."/>
            <person name="Coyle M."/>
            <person name="Deiros D.R."/>
            <person name="Dinh H."/>
            <person name="Forbes L."/>
            <person name="Fowler G."/>
            <person name="Francisco L."/>
            <person name="Fu Q."/>
            <person name="Gubbala S."/>
            <person name="Hale W."/>
            <person name="Han Y."/>
            <person name="Hemphill L."/>
            <person name="Highlander S.K."/>
            <person name="Hirani K."/>
            <person name="Hogues M."/>
            <person name="Jackson L."/>
            <person name="Jakkamsetti A."/>
            <person name="Javaid M."/>
            <person name="Jiang H."/>
            <person name="Korchina V."/>
            <person name="Kovar C."/>
            <person name="Lara F."/>
            <person name="Lee S."/>
            <person name="Mata R."/>
            <person name="Mathew T."/>
            <person name="Moen C."/>
            <person name="Morales K."/>
            <person name="Munidasa M."/>
            <person name="Nazareth L."/>
            <person name="Ngo R."/>
            <person name="Nguyen L."/>
            <person name="Okwuonu G."/>
            <person name="Ongeri F."/>
            <person name="Patil S."/>
            <person name="Petrosino J."/>
            <person name="Pham C."/>
            <person name="Pham P."/>
            <person name="Pu L.-L."/>
            <person name="Puazo M."/>
            <person name="Raj R."/>
            <person name="Reid J."/>
            <person name="Rouhana J."/>
            <person name="Saada N."/>
            <person name="Shang Y."/>
            <person name="Simmons D."/>
            <person name="Thornton R."/>
            <person name="Warren J."/>
            <person name="Weissenberger G."/>
            <person name="Zhang J."/>
            <person name="Zhang L."/>
            <person name="Zhou C."/>
            <person name="Zhu D."/>
            <person name="Muzny D."/>
            <person name="Worley K."/>
            <person name="Gibbs R."/>
        </authorList>
    </citation>
    <scope>NUCLEOTIDE SEQUENCE [LARGE SCALE GENOMIC DNA]</scope>
    <source>
        <strain evidence="2 3">ATCC 49957</strain>
    </source>
</reference>
<sequence>MCRAASGLGVALGDGIGDGVRHAGSARPEGRRAAPAAGGRVQRGIRQRRAAAGQLGR</sequence>
<evidence type="ECO:0000256" key="1">
    <source>
        <dbReference type="SAM" id="MobiDB-lite"/>
    </source>
</evidence>
<feature type="compositionally biased region" description="Low complexity" evidence="1">
    <location>
        <begin position="23"/>
        <end position="42"/>
    </location>
</feature>
<name>D5RNU3_9PROT</name>
<dbReference type="EMBL" id="ADVL01000549">
    <property type="protein sequence ID" value="EFH11028.1"/>
    <property type="molecule type" value="Genomic_DNA"/>
</dbReference>
<accession>D5RNU3</accession>
<keyword evidence="3" id="KW-1185">Reference proteome</keyword>
<evidence type="ECO:0000313" key="3">
    <source>
        <dbReference type="Proteomes" id="UP000005324"/>
    </source>
</evidence>
<feature type="non-terminal residue" evidence="2">
    <location>
        <position position="57"/>
    </location>
</feature>
<dbReference type="HOGENOM" id="CLU_3001346_0_0_5"/>
<feature type="region of interest" description="Disordered" evidence="1">
    <location>
        <begin position="1"/>
        <end position="57"/>
    </location>
</feature>
<gene>
    <name evidence="2" type="ORF">HMPREF0731_2754</name>
</gene>
<comment type="caution">
    <text evidence="2">The sequence shown here is derived from an EMBL/GenBank/DDBJ whole genome shotgun (WGS) entry which is preliminary data.</text>
</comment>
<dbReference type="AlphaFoldDB" id="D5RNU3"/>
<evidence type="ECO:0000313" key="2">
    <source>
        <dbReference type="EMBL" id="EFH11028.1"/>
    </source>
</evidence>
<proteinExistence type="predicted"/>